<keyword evidence="1" id="KW-0175">Coiled coil</keyword>
<accession>A0A4P6UWR7</accession>
<evidence type="ECO:0000313" key="3">
    <source>
        <dbReference type="Proteomes" id="UP000293719"/>
    </source>
</evidence>
<dbReference type="InterPro" id="IPR007485">
    <property type="entry name" value="LPS_assembly_LptE"/>
</dbReference>
<reference evidence="2 3" key="1">
    <citation type="journal article" date="2017" name="Int. J. Syst. Evol. Microbiol.">
        <title>Roseitalea porphyridii gen. nov., sp. nov., isolated from a red alga, and reclassification of Hoeflea suaedae Chung et al. 2013 as Pseudohoeflea suaedae gen. nov., comb. nov.</title>
        <authorList>
            <person name="Hyeon J.W."/>
            <person name="Jeong S.E."/>
            <person name="Baek K."/>
            <person name="Jeon C.O."/>
        </authorList>
    </citation>
    <scope>NUCLEOTIDE SEQUENCE [LARGE SCALE GENOMIC DNA]</scope>
    <source>
        <strain evidence="2 3">MA7-20</strain>
    </source>
</reference>
<evidence type="ECO:0000256" key="1">
    <source>
        <dbReference type="SAM" id="Coils"/>
    </source>
</evidence>
<feature type="coiled-coil region" evidence="1">
    <location>
        <begin position="143"/>
        <end position="170"/>
    </location>
</feature>
<organism evidence="2 3">
    <name type="scientific">Roseitalea porphyridii</name>
    <dbReference type="NCBI Taxonomy" id="1852022"/>
    <lineage>
        <taxon>Bacteria</taxon>
        <taxon>Pseudomonadati</taxon>
        <taxon>Pseudomonadota</taxon>
        <taxon>Alphaproteobacteria</taxon>
        <taxon>Hyphomicrobiales</taxon>
        <taxon>Ahrensiaceae</taxon>
        <taxon>Roseitalea</taxon>
    </lineage>
</organism>
<keyword evidence="3" id="KW-1185">Reference proteome</keyword>
<dbReference type="KEGG" id="rpod:E0E05_00790"/>
<evidence type="ECO:0008006" key="4">
    <source>
        <dbReference type="Google" id="ProtNLM"/>
    </source>
</evidence>
<dbReference type="GO" id="GO:0019867">
    <property type="term" value="C:outer membrane"/>
    <property type="evidence" value="ECO:0007669"/>
    <property type="project" value="InterPro"/>
</dbReference>
<evidence type="ECO:0000313" key="2">
    <source>
        <dbReference type="EMBL" id="QBK29255.1"/>
    </source>
</evidence>
<proteinExistence type="predicted"/>
<dbReference type="AlphaFoldDB" id="A0A4P6UWR7"/>
<sequence length="182" mass="19422">MVMPHPLRRFRRLSRRAALAGGLMLLAGCTVQPLYQTSAPGIGGTVAPLRTVIVADVNDRVSQQVRNHLIFLLYQGSSPASQAQYSAAITASPSVRDVFATTAPDGSTQVTAKRIVLSGTVTLTDIADGSVIAQATRTATASFDQTRQEFANLRAQRDAENRAADELAEQFRIVIATALAAR</sequence>
<protein>
    <recommendedName>
        <fullName evidence="4">LPS-assembly lipoprotein</fullName>
    </recommendedName>
</protein>
<name>A0A4P6UWR7_9HYPH</name>
<dbReference type="EMBL" id="CP036532">
    <property type="protein sequence ID" value="QBK29255.1"/>
    <property type="molecule type" value="Genomic_DNA"/>
</dbReference>
<dbReference type="GO" id="GO:0043165">
    <property type="term" value="P:Gram-negative-bacterium-type cell outer membrane assembly"/>
    <property type="evidence" value="ECO:0007669"/>
    <property type="project" value="InterPro"/>
</dbReference>
<dbReference type="Gene3D" id="3.30.160.150">
    <property type="entry name" value="Lipoprotein like domain"/>
    <property type="match status" value="1"/>
</dbReference>
<gene>
    <name evidence="2" type="ORF">E0E05_00790</name>
</gene>
<dbReference type="Proteomes" id="UP000293719">
    <property type="component" value="Chromosome"/>
</dbReference>
<dbReference type="Pfam" id="PF04390">
    <property type="entry name" value="LptE"/>
    <property type="match status" value="1"/>
</dbReference>